<evidence type="ECO:0000313" key="6">
    <source>
        <dbReference type="Proteomes" id="UP000035642"/>
    </source>
</evidence>
<dbReference type="Gene3D" id="1.20.1250.20">
    <property type="entry name" value="MFS general substrate transporter like domains"/>
    <property type="match status" value="1"/>
</dbReference>
<sequence>MATSAFIGSVGDKRSRKLSMLMPFIGIILADITLLLQAIFFESSPYWFPFSEFVFGSFGGYMGVLSTSFAYITSIPRVKDSEKSKNVARLEGTLGVGSIVGFLISSQLDIINYVNVFVMFIVVHTICFCYIAQMNEPMNSHKDRGDLQVIPSVIMCGRNANFQIILCFIAFGVSYLVFLGSSQILFFYLKQRFYWDAEMYSYLRALTQTCSSIMALFVYPLCKSYGVRDVVLVVIGLVARGLGRVWYAVVWNNVSVFGVVLFEMFARFPASGLRSLISKNSKPDEQGASFATVAVLEGGCKLLSAVVFHTLFPWSISFMPQLSFILMAVLITLPTVLIW</sequence>
<feature type="transmembrane region" description="Helical" evidence="5">
    <location>
        <begin position="87"/>
        <end position="104"/>
    </location>
</feature>
<evidence type="ECO:0000256" key="5">
    <source>
        <dbReference type="SAM" id="Phobius"/>
    </source>
</evidence>
<reference evidence="7" key="2">
    <citation type="submission" date="2017-02" db="UniProtKB">
        <authorList>
            <consortium name="WormBaseParasite"/>
        </authorList>
    </citation>
    <scope>IDENTIFICATION</scope>
</reference>
<feature type="transmembrane region" description="Helical" evidence="5">
    <location>
        <begin position="53"/>
        <end position="75"/>
    </location>
</feature>
<accession>A0A0K0DEP7</accession>
<evidence type="ECO:0000256" key="3">
    <source>
        <dbReference type="ARBA" id="ARBA00022989"/>
    </source>
</evidence>
<dbReference type="WBParaSite" id="ACAC_0000936201-mRNA-1">
    <property type="protein sequence ID" value="ACAC_0000936201-mRNA-1"/>
    <property type="gene ID" value="ACAC_0000936201"/>
</dbReference>
<keyword evidence="2 5" id="KW-0812">Transmembrane</keyword>
<dbReference type="SUPFAM" id="SSF103473">
    <property type="entry name" value="MFS general substrate transporter"/>
    <property type="match status" value="1"/>
</dbReference>
<dbReference type="InterPro" id="IPR036259">
    <property type="entry name" value="MFS_trans_sf"/>
</dbReference>
<feature type="transmembrane region" description="Helical" evidence="5">
    <location>
        <begin position="21"/>
        <end position="41"/>
    </location>
</feature>
<evidence type="ECO:0000256" key="2">
    <source>
        <dbReference type="ARBA" id="ARBA00022692"/>
    </source>
</evidence>
<feature type="transmembrane region" description="Helical" evidence="5">
    <location>
        <begin position="249"/>
        <end position="266"/>
    </location>
</feature>
<dbReference type="PANTHER" id="PTHR23507:SF27">
    <property type="entry name" value="SOLUTE CARRIER FAMILY RELATED"/>
    <property type="match status" value="1"/>
</dbReference>
<dbReference type="GO" id="GO:0016020">
    <property type="term" value="C:membrane"/>
    <property type="evidence" value="ECO:0007669"/>
    <property type="project" value="UniProtKB-SubCell"/>
</dbReference>
<dbReference type="AlphaFoldDB" id="A0A0K0DEP7"/>
<dbReference type="PANTHER" id="PTHR23507">
    <property type="entry name" value="ZGC:174356"/>
    <property type="match status" value="1"/>
</dbReference>
<proteinExistence type="predicted"/>
<feature type="transmembrane region" description="Helical" evidence="5">
    <location>
        <begin position="201"/>
        <end position="219"/>
    </location>
</feature>
<reference evidence="6" key="1">
    <citation type="submission" date="2012-09" db="EMBL/GenBank/DDBJ databases">
        <authorList>
            <person name="Martin A.A."/>
        </authorList>
    </citation>
    <scope>NUCLEOTIDE SEQUENCE</scope>
</reference>
<protein>
    <submittedName>
        <fullName evidence="7">MFS domain-containing protein</fullName>
    </submittedName>
</protein>
<organism evidence="6 7">
    <name type="scientific">Angiostrongylus cantonensis</name>
    <name type="common">Rat lungworm</name>
    <dbReference type="NCBI Taxonomy" id="6313"/>
    <lineage>
        <taxon>Eukaryota</taxon>
        <taxon>Metazoa</taxon>
        <taxon>Ecdysozoa</taxon>
        <taxon>Nematoda</taxon>
        <taxon>Chromadorea</taxon>
        <taxon>Rhabditida</taxon>
        <taxon>Rhabditina</taxon>
        <taxon>Rhabditomorpha</taxon>
        <taxon>Strongyloidea</taxon>
        <taxon>Metastrongylidae</taxon>
        <taxon>Angiostrongylus</taxon>
    </lineage>
</organism>
<evidence type="ECO:0000256" key="1">
    <source>
        <dbReference type="ARBA" id="ARBA00004141"/>
    </source>
</evidence>
<feature type="transmembrane region" description="Helical" evidence="5">
    <location>
        <begin position="164"/>
        <end position="189"/>
    </location>
</feature>
<dbReference type="GO" id="GO:0022857">
    <property type="term" value="F:transmembrane transporter activity"/>
    <property type="evidence" value="ECO:0007669"/>
    <property type="project" value="TreeGrafter"/>
</dbReference>
<keyword evidence="6" id="KW-1185">Reference proteome</keyword>
<feature type="transmembrane region" description="Helical" evidence="5">
    <location>
        <begin position="110"/>
        <end position="132"/>
    </location>
</feature>
<dbReference type="Proteomes" id="UP000035642">
    <property type="component" value="Unassembled WGS sequence"/>
</dbReference>
<evidence type="ECO:0000313" key="7">
    <source>
        <dbReference type="WBParaSite" id="ACAC_0000936201-mRNA-1"/>
    </source>
</evidence>
<evidence type="ECO:0000256" key="4">
    <source>
        <dbReference type="ARBA" id="ARBA00023136"/>
    </source>
</evidence>
<name>A0A0K0DEP7_ANGCA</name>
<keyword evidence="4 5" id="KW-0472">Membrane</keyword>
<comment type="subcellular location">
    <subcellularLocation>
        <location evidence="1">Membrane</location>
        <topology evidence="1">Multi-pass membrane protein</topology>
    </subcellularLocation>
</comment>
<keyword evidence="3 5" id="KW-1133">Transmembrane helix</keyword>
<feature type="transmembrane region" description="Helical" evidence="5">
    <location>
        <begin position="318"/>
        <end position="338"/>
    </location>
</feature>